<feature type="transmembrane region" description="Helical" evidence="2">
    <location>
        <begin position="735"/>
        <end position="754"/>
    </location>
</feature>
<reference evidence="5" key="1">
    <citation type="journal article" date="2019" name="Int. J. Syst. Evol. Microbiol.">
        <title>The Global Catalogue of Microorganisms (GCM) 10K type strain sequencing project: providing services to taxonomists for standard genome sequencing and annotation.</title>
        <authorList>
            <consortium name="The Broad Institute Genomics Platform"/>
            <consortium name="The Broad Institute Genome Sequencing Center for Infectious Disease"/>
            <person name="Wu L."/>
            <person name="Ma J."/>
        </authorList>
    </citation>
    <scope>NUCLEOTIDE SEQUENCE [LARGE SCALE GENOMIC DNA]</scope>
    <source>
        <strain evidence="5">CCM 4481</strain>
    </source>
</reference>
<dbReference type="Proteomes" id="UP001595961">
    <property type="component" value="Unassembled WGS sequence"/>
</dbReference>
<accession>A0ABV9C6B9</accession>
<feature type="transmembrane region" description="Helical" evidence="2">
    <location>
        <begin position="470"/>
        <end position="498"/>
    </location>
</feature>
<keyword evidence="2" id="KW-1133">Transmembrane helix</keyword>
<feature type="transmembrane region" description="Helical" evidence="2">
    <location>
        <begin position="1256"/>
        <end position="1276"/>
    </location>
</feature>
<feature type="transmembrane region" description="Helical" evidence="2">
    <location>
        <begin position="1320"/>
        <end position="1341"/>
    </location>
</feature>
<evidence type="ECO:0000256" key="1">
    <source>
        <dbReference type="SAM" id="MobiDB-lite"/>
    </source>
</evidence>
<evidence type="ECO:0000313" key="5">
    <source>
        <dbReference type="Proteomes" id="UP001595961"/>
    </source>
</evidence>
<protein>
    <submittedName>
        <fullName evidence="4">Uncharacterized protein</fullName>
    </submittedName>
</protein>
<evidence type="ECO:0000256" key="3">
    <source>
        <dbReference type="SAM" id="SignalP"/>
    </source>
</evidence>
<dbReference type="EMBL" id="JBHSGA010000020">
    <property type="protein sequence ID" value="MFC4528584.1"/>
    <property type="molecule type" value="Genomic_DNA"/>
</dbReference>
<feature type="transmembrane region" description="Helical" evidence="2">
    <location>
        <begin position="707"/>
        <end position="729"/>
    </location>
</feature>
<feature type="transmembrane region" description="Helical" evidence="2">
    <location>
        <begin position="1183"/>
        <end position="1201"/>
    </location>
</feature>
<feature type="transmembrane region" description="Helical" evidence="2">
    <location>
        <begin position="530"/>
        <end position="552"/>
    </location>
</feature>
<keyword evidence="2" id="KW-0472">Membrane</keyword>
<organism evidence="4 5">
    <name type="scientific">Dyella halodurans</name>
    <dbReference type="NCBI Taxonomy" id="1920171"/>
    <lineage>
        <taxon>Bacteria</taxon>
        <taxon>Pseudomonadati</taxon>
        <taxon>Pseudomonadota</taxon>
        <taxon>Gammaproteobacteria</taxon>
        <taxon>Lysobacterales</taxon>
        <taxon>Rhodanobacteraceae</taxon>
        <taxon>Dyella</taxon>
    </lineage>
</organism>
<proteinExistence type="predicted"/>
<evidence type="ECO:0000256" key="2">
    <source>
        <dbReference type="SAM" id="Phobius"/>
    </source>
</evidence>
<gene>
    <name evidence="4" type="ORF">ACFO5W_18210</name>
</gene>
<sequence>MRRPWEWLLGLMLVVAPLLAQDVPPALRDWKDWVLHDVPQHACPMLATQGSGADGSTCAWPGRLLVDVDKDGAHFSLDVHVDAESWVGLPGDARNWPQQVSVDNKPWPVLEREENPALRLAAGDYVIRGVLPWDSRPARLRVPESIGLVSLTPDGKAVNRVERHADQLTLGEAAAAQRVVDALSLRVYRRLADGLPSRLETQLQVDVTGSSREQLFGPALPKGFVATSLQGELPARLENDGRLRVQLRPGHWTLTLGARGTEVLTHIALSLPTVPWPRQEIWSYADDTTLRSTRVQGKATDAAQADVPGDWQHLPAYVLDDSSGLAIEQGTRGGEGGQGDQLTLHRQLWLDFDGRGYNAADHLTGTLRRHQRLDVSGPWQLQSAVQDATPLLITANGDGHGGVELRDTSVNLKAGLRLPERGAMPSTGWQLPLESIDATLHLPYGYRLLGAAGADRSPDSWIAQWSLLDLFVVALIGLLAGRLLGWPWALVAVGFLALSQHEFGAPRWTLAVALALALLMRALPDGRLRAISRITAAALLALAVLWTLPFAAREMSYALHPQLEGRSVGGGYALAMRFVQPAAYANQEEQDQLAASNAPESAPAPMAMMQPAPPPPPAPPTAVAEISAGKAAPPKIIQAVTVTGTRLTASMTVGQETDAHSVIQAGRGAPHWDVGNNYRLGWSGPVTAEQTTRFVIAPAWLVRLLRVAMLALLLLLLGRLSLGLLGPSLGPWRGWSVRGAAVALLALALIPYAAQAQDTPSHEVLTQLRTRLTEAPTCAPDCAAVARAAVQAGGDSVVLDLDMHAGASVAVPLPQADASLQLSSVSTDGHDAILAQQDDVLLVKLERGVHRVSLRYRAAPVDTASLQFALPPQRIEFSGDGWAADGVDEHRLLGDSLSLNRVRAGSDGKPQAAAAQAFPPYVRLTRTLVFGVDWSVENTVERIAPSDGGFSLELPLLPGEHPLGDNIRVHDGRIGVTFNAGQDLVRWSSRLDSSDSLALTAPGLNDRAEVWVLQAAPIWHLEAKGVPANLSDDGLRFLPLPGESLQVAIHRPRAMAGDSLAFDEVTVRSHAADRATETVLVLAARSTRGGEHVIGLPPGAALLEARRDAAPLSLAIRDGKLSLPLLPGSHRYSLRLREPQGVGVRTRTPTFSLDAPAANISLQQTLPEDRWVLWTWGPAAGPAVMYWSQLIVLLLAAWLLSRHAPTPLRFHQWLLLGLGFSAFAWGAYALVVLWLILLGLRARHVVAERFATRFNLLQAGLALMTVAALVVLVSAVPKGLLGLPDMHVAGNDSSAWQLNWFADQSRGVLPHAGVFSVSLWVYKIAMLLWALWLANALIGWLRWGFEAWTTGGYWRPRKPKAIEPVQVPAATE</sequence>
<feature type="compositionally biased region" description="Pro residues" evidence="1">
    <location>
        <begin position="611"/>
        <end position="620"/>
    </location>
</feature>
<feature type="region of interest" description="Disordered" evidence="1">
    <location>
        <begin position="589"/>
        <end position="623"/>
    </location>
</feature>
<comment type="caution">
    <text evidence="4">The sequence shown here is derived from an EMBL/GenBank/DDBJ whole genome shotgun (WGS) entry which is preliminary data.</text>
</comment>
<feature type="transmembrane region" description="Helical" evidence="2">
    <location>
        <begin position="505"/>
        <end position="524"/>
    </location>
</feature>
<feature type="chain" id="PRO_5046634795" evidence="3">
    <location>
        <begin position="21"/>
        <end position="1372"/>
    </location>
</feature>
<feature type="transmembrane region" description="Helical" evidence="2">
    <location>
        <begin position="1213"/>
        <end position="1236"/>
    </location>
</feature>
<keyword evidence="3" id="KW-0732">Signal</keyword>
<keyword evidence="2" id="KW-0812">Transmembrane</keyword>
<name>A0ABV9C6B9_9GAMM</name>
<feature type="compositionally biased region" description="Low complexity" evidence="1">
    <location>
        <begin position="594"/>
        <end position="610"/>
    </location>
</feature>
<feature type="signal peptide" evidence="3">
    <location>
        <begin position="1"/>
        <end position="20"/>
    </location>
</feature>
<evidence type="ECO:0000313" key="4">
    <source>
        <dbReference type="EMBL" id="MFC4528584.1"/>
    </source>
</evidence>
<dbReference type="RefSeq" id="WP_266148071.1">
    <property type="nucleotide sequence ID" value="NZ_CP064028.1"/>
</dbReference>
<keyword evidence="5" id="KW-1185">Reference proteome</keyword>